<dbReference type="Gene3D" id="3.80.10.10">
    <property type="entry name" value="Ribonuclease Inhibitor"/>
    <property type="match status" value="1"/>
</dbReference>
<dbReference type="Proteomes" id="UP000887229">
    <property type="component" value="Unassembled WGS sequence"/>
</dbReference>
<dbReference type="PANTHER" id="PTHR24113">
    <property type="entry name" value="RAN GTPASE-ACTIVATING PROTEIN 1"/>
    <property type="match status" value="1"/>
</dbReference>
<evidence type="ECO:0000256" key="4">
    <source>
        <dbReference type="SAM" id="MobiDB-lite"/>
    </source>
</evidence>
<evidence type="ECO:0000256" key="3">
    <source>
        <dbReference type="ARBA" id="ARBA00022737"/>
    </source>
</evidence>
<evidence type="ECO:0000313" key="5">
    <source>
        <dbReference type="EMBL" id="KAG9250203.1"/>
    </source>
</evidence>
<dbReference type="InterPro" id="IPR027038">
    <property type="entry name" value="RanGap"/>
</dbReference>
<name>A0A9P7ZEW1_9HYPO</name>
<feature type="compositionally biased region" description="Polar residues" evidence="4">
    <location>
        <begin position="50"/>
        <end position="72"/>
    </location>
</feature>
<dbReference type="GO" id="GO:0048471">
    <property type="term" value="C:perinuclear region of cytoplasm"/>
    <property type="evidence" value="ECO:0007669"/>
    <property type="project" value="TreeGrafter"/>
</dbReference>
<dbReference type="RefSeq" id="XP_046114127.1">
    <property type="nucleotide sequence ID" value="XM_046266258.1"/>
</dbReference>
<feature type="compositionally biased region" description="Pro residues" evidence="4">
    <location>
        <begin position="155"/>
        <end position="165"/>
    </location>
</feature>
<feature type="compositionally biased region" description="Low complexity" evidence="4">
    <location>
        <begin position="40"/>
        <end position="49"/>
    </location>
</feature>
<dbReference type="SUPFAM" id="SSF52047">
    <property type="entry name" value="RNI-like"/>
    <property type="match status" value="1"/>
</dbReference>
<dbReference type="GO" id="GO:0006913">
    <property type="term" value="P:nucleocytoplasmic transport"/>
    <property type="evidence" value="ECO:0007669"/>
    <property type="project" value="TreeGrafter"/>
</dbReference>
<feature type="compositionally biased region" description="Basic and acidic residues" evidence="4">
    <location>
        <begin position="330"/>
        <end position="341"/>
    </location>
</feature>
<comment type="caution">
    <text evidence="5">The sequence shown here is derived from an EMBL/GenBank/DDBJ whole genome shotgun (WGS) entry which is preliminary data.</text>
</comment>
<reference evidence="5" key="1">
    <citation type="journal article" date="2021" name="IMA Fungus">
        <title>Genomic characterization of three marine fungi, including Emericellopsis atlantica sp. nov. with signatures of a generalist lifestyle and marine biomass degradation.</title>
        <authorList>
            <person name="Hagestad O.C."/>
            <person name="Hou L."/>
            <person name="Andersen J.H."/>
            <person name="Hansen E.H."/>
            <person name="Altermark B."/>
            <person name="Li C."/>
            <person name="Kuhnert E."/>
            <person name="Cox R.J."/>
            <person name="Crous P.W."/>
            <person name="Spatafora J.W."/>
            <person name="Lail K."/>
            <person name="Amirebrahimi M."/>
            <person name="Lipzen A."/>
            <person name="Pangilinan J."/>
            <person name="Andreopoulos W."/>
            <person name="Hayes R.D."/>
            <person name="Ng V."/>
            <person name="Grigoriev I.V."/>
            <person name="Jackson S.A."/>
            <person name="Sutton T.D.S."/>
            <person name="Dobson A.D.W."/>
            <person name="Rama T."/>
        </authorList>
    </citation>
    <scope>NUCLEOTIDE SEQUENCE</scope>
    <source>
        <strain evidence="5">TS7</strain>
    </source>
</reference>
<feature type="compositionally biased region" description="Basic and acidic residues" evidence="4">
    <location>
        <begin position="270"/>
        <end position="308"/>
    </location>
</feature>
<organism evidence="5 6">
    <name type="scientific">Emericellopsis atlantica</name>
    <dbReference type="NCBI Taxonomy" id="2614577"/>
    <lineage>
        <taxon>Eukaryota</taxon>
        <taxon>Fungi</taxon>
        <taxon>Dikarya</taxon>
        <taxon>Ascomycota</taxon>
        <taxon>Pezizomycotina</taxon>
        <taxon>Sordariomycetes</taxon>
        <taxon>Hypocreomycetidae</taxon>
        <taxon>Hypocreales</taxon>
        <taxon>Bionectriaceae</taxon>
        <taxon>Emericellopsis</taxon>
    </lineage>
</organism>
<feature type="region of interest" description="Disordered" evidence="4">
    <location>
        <begin position="1"/>
        <end position="198"/>
    </location>
</feature>
<keyword evidence="1" id="KW-0343">GTPase activation</keyword>
<feature type="region of interest" description="Disordered" evidence="4">
    <location>
        <begin position="270"/>
        <end position="405"/>
    </location>
</feature>
<sequence length="1189" mass="128648">MSSMEQVHGVDVSWMTQASPKDKFHKKPSSPPAKTPTPAQPRAATNAPNSKPTSVEAKTTPTGNHHPNGNSYTAPAATAAAAPTTSQALPIGRRSRSRSGSVEKNGTSPLGSSPGRRNSWFSNISAKFSSNHAASDALNGPPQEIPEQEDAVGTPPTPPQPPQPRVPQVGQSRSAVLPPAQRPTGNGPYTPAPPRTGQAGILGVFRRLSSSGANHHAARTGNGLVERRVLNVDQNRQRCTISELKDAKMKKVSFCVDVEIAPMPKYADPEVNERAPVDTAPKKKITEKGEGEALKNPKAMEEKKEAHGEMPLTPVEPNPIPSEAPAAVDKPPKPAEVEPKTDQGAPENTKKKEKKKKSEEERKARKEKKRKLAEANGTIPMEIRYSSDSSDSNDTSHSPKTQHFPTINPVRIYRRCCQLRETPILKKVTEQLLDPTNSSEATGVVGKLDLTGYYLQSVDITTLGDYLAVVPVIELILEDCNLNDEGLRMVLAGLLAARRPDPKRRKAKHESEGKGGVIERLVIKNNKIGPDGWKHISLFLYHCRSIKHLDVSRVQFPRQAACQSKGALPNGVSVPQGIAEIFATALTDRLGGSTLELLNLGETLPAMDQLGTIIDGVIKCGVSRLGLANNQLDAQGVAHVNKFLASGKCVGLDLGGNDLRDHIGQIAEHLRETDPLWALSLSACNLDYVALGTILPVLTKLENFRFIDLSHNHDLFPPGQTEQRSLALLRKNLPKMKPLKRIHLQDVGMNAEQAIALIEILPEVPSLAHINLLENADLVKLADARSEADQEEACALHASLMAAARLSKSLICIDIEVPSEGSGEIVKAMAKQVVAYCLRNMERIHDPDIGAAVAAALGEAQTEDGAKPKSPPGYPDVLAHLVGHDVLDSENMDTDEEPAPDEDYVIGGTGVVKALACCLKNRGDDSRRPSGEFVRDANGDNAATKLATAGKAKDMSKHLLAGARKIRLRIQPALAKAKTNPADEVNLRKLMFLDDTLKGIIKRFEDEYPDTREGGVPGTDTPPPQLHVRMEDLSTTPPGDDTTAISDGEDDSKIRPAKALSRSSSVLSKLLAEEEGRVLRAGHRFRSGFFTKEQVDLLTTIDDIGSDPKHVQLLTGLADDIGGELLEAVKEKGPTRVFKEDREMVLRCMKEADPEHYDRFVESQKKARANISVSSEGKEQQADESAVAD</sequence>
<dbReference type="GO" id="GO:0005634">
    <property type="term" value="C:nucleus"/>
    <property type="evidence" value="ECO:0007669"/>
    <property type="project" value="TreeGrafter"/>
</dbReference>
<feature type="compositionally biased region" description="Low complexity" evidence="4">
    <location>
        <begin position="73"/>
        <end position="85"/>
    </location>
</feature>
<dbReference type="GO" id="GO:0005829">
    <property type="term" value="C:cytosol"/>
    <property type="evidence" value="ECO:0007669"/>
    <property type="project" value="TreeGrafter"/>
</dbReference>
<dbReference type="GeneID" id="70297161"/>
<evidence type="ECO:0000256" key="1">
    <source>
        <dbReference type="ARBA" id="ARBA00022468"/>
    </source>
</evidence>
<dbReference type="GO" id="GO:0031267">
    <property type="term" value="F:small GTPase binding"/>
    <property type="evidence" value="ECO:0007669"/>
    <property type="project" value="TreeGrafter"/>
</dbReference>
<dbReference type="GO" id="GO:0005096">
    <property type="term" value="F:GTPase activator activity"/>
    <property type="evidence" value="ECO:0007669"/>
    <property type="project" value="UniProtKB-KW"/>
</dbReference>
<gene>
    <name evidence="5" type="ORF">F5Z01DRAFT_695305</name>
</gene>
<proteinExistence type="predicted"/>
<keyword evidence="6" id="KW-1185">Reference proteome</keyword>
<protein>
    <submittedName>
        <fullName evidence="5">Cell wall biogenesis protein Mhp1</fullName>
    </submittedName>
</protein>
<feature type="compositionally biased region" description="Low complexity" evidence="4">
    <location>
        <begin position="386"/>
        <end position="398"/>
    </location>
</feature>
<feature type="compositionally biased region" description="Pro residues" evidence="4">
    <location>
        <begin position="29"/>
        <end position="39"/>
    </location>
</feature>
<dbReference type="OrthoDB" id="8436363at2759"/>
<keyword evidence="3" id="KW-0677">Repeat</keyword>
<accession>A0A9P7ZEW1</accession>
<keyword evidence="2" id="KW-0433">Leucine-rich repeat</keyword>
<dbReference type="PANTHER" id="PTHR24113:SF12">
    <property type="entry name" value="RAN GTPASE-ACTIVATING PROTEIN 1"/>
    <property type="match status" value="1"/>
</dbReference>
<feature type="region of interest" description="Disordered" evidence="4">
    <location>
        <begin position="1030"/>
        <end position="1054"/>
    </location>
</feature>
<feature type="region of interest" description="Disordered" evidence="4">
    <location>
        <begin position="1168"/>
        <end position="1189"/>
    </location>
</feature>
<dbReference type="EMBL" id="MU251281">
    <property type="protein sequence ID" value="KAG9250203.1"/>
    <property type="molecule type" value="Genomic_DNA"/>
</dbReference>
<feature type="compositionally biased region" description="Polar residues" evidence="4">
    <location>
        <begin position="102"/>
        <end position="133"/>
    </location>
</feature>
<evidence type="ECO:0000256" key="2">
    <source>
        <dbReference type="ARBA" id="ARBA00022614"/>
    </source>
</evidence>
<dbReference type="InterPro" id="IPR032675">
    <property type="entry name" value="LRR_dom_sf"/>
</dbReference>
<evidence type="ECO:0000313" key="6">
    <source>
        <dbReference type="Proteomes" id="UP000887229"/>
    </source>
</evidence>
<dbReference type="AlphaFoldDB" id="A0A9P7ZEW1"/>